<dbReference type="InterPro" id="IPR017853">
    <property type="entry name" value="GH"/>
</dbReference>
<dbReference type="CDD" id="cd13891">
    <property type="entry name" value="CuRO_3_CotA_like"/>
    <property type="match status" value="1"/>
</dbReference>
<evidence type="ECO:0000256" key="1">
    <source>
        <dbReference type="ARBA" id="ARBA00001935"/>
    </source>
</evidence>
<evidence type="ECO:0000256" key="11">
    <source>
        <dbReference type="ARBA" id="ARBA00023180"/>
    </source>
</evidence>
<evidence type="ECO:0000259" key="13">
    <source>
        <dbReference type="Pfam" id="PF00394"/>
    </source>
</evidence>
<evidence type="ECO:0000256" key="7">
    <source>
        <dbReference type="ARBA" id="ARBA00022824"/>
    </source>
</evidence>
<evidence type="ECO:0000259" key="15">
    <source>
        <dbReference type="Pfam" id="PF07732"/>
    </source>
</evidence>
<proteinExistence type="inferred from homology"/>
<comment type="subcellular location">
    <subcellularLocation>
        <location evidence="2">Endoplasmic reticulum membrane</location>
        <topology evidence="2">Peripheral membrane protein</topology>
    </subcellularLocation>
</comment>
<dbReference type="SUPFAM" id="SSF49503">
    <property type="entry name" value="Cupredoxins"/>
    <property type="match status" value="3"/>
</dbReference>
<dbReference type="Pfam" id="PF07732">
    <property type="entry name" value="Cu-oxidase_3"/>
    <property type="match status" value="1"/>
</dbReference>
<dbReference type="InterPro" id="IPR052152">
    <property type="entry name" value="LPR1/LPR2"/>
</dbReference>
<evidence type="ECO:0000256" key="9">
    <source>
        <dbReference type="ARBA" id="ARBA00023008"/>
    </source>
</evidence>
<reference evidence="16 17" key="1">
    <citation type="submission" date="2024-11" db="EMBL/GenBank/DDBJ databases">
        <title>Chromosome-level genome assembly of Eucalyptus globulus Labill. provides insights into its genome evolution.</title>
        <authorList>
            <person name="Li X."/>
        </authorList>
    </citation>
    <scope>NUCLEOTIDE SEQUENCE [LARGE SCALE GENOMIC DNA]</scope>
    <source>
        <strain evidence="16">CL2024</strain>
        <tissue evidence="16">Fresh tender leaves</tissue>
    </source>
</reference>
<keyword evidence="10" id="KW-0472">Membrane</keyword>
<dbReference type="PANTHER" id="PTHR48461:SF1">
    <property type="entry name" value="MULTICOPPER OXIDASE LPR1-LIKE"/>
    <property type="match status" value="1"/>
</dbReference>
<feature type="chain" id="PRO_5044891389" evidence="12">
    <location>
        <begin position="30"/>
        <end position="678"/>
    </location>
</feature>
<dbReference type="InterPro" id="IPR011707">
    <property type="entry name" value="Cu-oxidase-like_N"/>
</dbReference>
<accession>A0ABD3LE91</accession>
<dbReference type="FunFam" id="2.60.40.420:FF:000087">
    <property type="entry name" value="Spore coat protein A"/>
    <property type="match status" value="1"/>
</dbReference>
<name>A0ABD3LE91_EUCGL</name>
<keyword evidence="9" id="KW-0186">Copper</keyword>
<dbReference type="InterPro" id="IPR008972">
    <property type="entry name" value="Cupredoxin"/>
</dbReference>
<feature type="signal peptide" evidence="12">
    <location>
        <begin position="1"/>
        <end position="29"/>
    </location>
</feature>
<dbReference type="GO" id="GO:0016491">
    <property type="term" value="F:oxidoreductase activity"/>
    <property type="evidence" value="ECO:0007669"/>
    <property type="project" value="UniProtKB-KW"/>
</dbReference>
<sequence>MKMRIQVQLMLLLWWLWWLSGLVTRSTMAQETVIPKTMHLGTGGPSRPAFPKGFARGTMTSAYQVEGMADREGCGPSIWDVFVKIPGEDLKVFMRRKAEMIWELIMLIVMGGRGVSMAQQPPPVTEEILRQVAASLQMYVDELPQMPKLFGYTLDTGSPKPGNLTIGMYKTKWKFHRDLPKTTVFAYGTSAQTATVPGPAIEAIRGVSTSVKWENHLPKSHILPWDPTIPTTVPRHGGVPTVVHLHGGVHPPESDGSALAWFTSDFKETGSAWSRSTYTYPNVQNSGTLWYHDHALGLTRVNILAGLIGSYVLRDPALDVRMNLPVGPEFDRQLMIFDRSFYKDGSLYLNYTGNNPTIHPQWQPEYFGEAIIVNGKAWPYLRVQRRKYRFRIINVSNARYYNLALTDGLSFTVVGSDSSYLASPVTTQQILLSPSEAFDVVVDFSTATATESILTNDAPYPYPTGTRPDQRMGQVMKFIIKPGAPSPPDISRVPPSLVPSQAASTVGTFLTRYITLYEYLSPASLPTHLYINGKSFLDPATETPKSGSTEVWEVINLTGDNHPLHIHLATFQAIKVQQLMDEQGFLNCMTSKNDAVACNVTGHATGPTLDVPPHERAWKNVVKIEPGYKTTVVVHFNLVEQNNAPYPFDATSAPGYVYHCHILDHEDNEMIRPLMLVK</sequence>
<evidence type="ECO:0000256" key="5">
    <source>
        <dbReference type="ARBA" id="ARBA00022723"/>
    </source>
</evidence>
<dbReference type="EMBL" id="JBJKBG010000002">
    <property type="protein sequence ID" value="KAL3748883.1"/>
    <property type="molecule type" value="Genomic_DNA"/>
</dbReference>
<dbReference type="FunFam" id="2.60.40.420:FF:000081">
    <property type="entry name" value="Spore coat protein A"/>
    <property type="match status" value="1"/>
</dbReference>
<dbReference type="AlphaFoldDB" id="A0ABD3LE91"/>
<dbReference type="GO" id="GO:0005789">
    <property type="term" value="C:endoplasmic reticulum membrane"/>
    <property type="evidence" value="ECO:0007669"/>
    <property type="project" value="UniProtKB-SubCell"/>
</dbReference>
<feature type="domain" description="Plastocyanin-like" evidence="13">
    <location>
        <begin position="383"/>
        <end position="446"/>
    </location>
</feature>
<evidence type="ECO:0000313" key="16">
    <source>
        <dbReference type="EMBL" id="KAL3748883.1"/>
    </source>
</evidence>
<evidence type="ECO:0000256" key="4">
    <source>
        <dbReference type="ARBA" id="ARBA00010838"/>
    </source>
</evidence>
<evidence type="ECO:0000256" key="10">
    <source>
        <dbReference type="ARBA" id="ARBA00023136"/>
    </source>
</evidence>
<evidence type="ECO:0000256" key="8">
    <source>
        <dbReference type="ARBA" id="ARBA00023002"/>
    </source>
</evidence>
<dbReference type="InterPro" id="IPR001360">
    <property type="entry name" value="Glyco_hydro_1"/>
</dbReference>
<comment type="similarity">
    <text evidence="4">Belongs to the glycosyl hydrolase 1 family.</text>
</comment>
<keyword evidence="7" id="KW-0256">Endoplasmic reticulum</keyword>
<evidence type="ECO:0000256" key="6">
    <source>
        <dbReference type="ARBA" id="ARBA00022729"/>
    </source>
</evidence>
<evidence type="ECO:0000256" key="2">
    <source>
        <dbReference type="ARBA" id="ARBA00004406"/>
    </source>
</evidence>
<evidence type="ECO:0000256" key="12">
    <source>
        <dbReference type="SAM" id="SignalP"/>
    </source>
</evidence>
<keyword evidence="11" id="KW-0325">Glycoprotein</keyword>
<dbReference type="Pfam" id="PF00394">
    <property type="entry name" value="Cu-oxidase"/>
    <property type="match status" value="1"/>
</dbReference>
<dbReference type="InterPro" id="IPR001117">
    <property type="entry name" value="Cu-oxidase_2nd"/>
</dbReference>
<gene>
    <name evidence="16" type="ORF">ACJRO7_010034</name>
</gene>
<evidence type="ECO:0000313" key="17">
    <source>
        <dbReference type="Proteomes" id="UP001634007"/>
    </source>
</evidence>
<evidence type="ECO:0000256" key="3">
    <source>
        <dbReference type="ARBA" id="ARBA00010609"/>
    </source>
</evidence>
<keyword evidence="6 12" id="KW-0732">Signal</keyword>
<organism evidence="16 17">
    <name type="scientific">Eucalyptus globulus</name>
    <name type="common">Tasmanian blue gum</name>
    <dbReference type="NCBI Taxonomy" id="34317"/>
    <lineage>
        <taxon>Eukaryota</taxon>
        <taxon>Viridiplantae</taxon>
        <taxon>Streptophyta</taxon>
        <taxon>Embryophyta</taxon>
        <taxon>Tracheophyta</taxon>
        <taxon>Spermatophyta</taxon>
        <taxon>Magnoliopsida</taxon>
        <taxon>eudicotyledons</taxon>
        <taxon>Gunneridae</taxon>
        <taxon>Pentapetalae</taxon>
        <taxon>rosids</taxon>
        <taxon>malvids</taxon>
        <taxon>Myrtales</taxon>
        <taxon>Myrtaceae</taxon>
        <taxon>Myrtoideae</taxon>
        <taxon>Eucalypteae</taxon>
        <taxon>Eucalyptus</taxon>
    </lineage>
</organism>
<dbReference type="Pfam" id="PF07731">
    <property type="entry name" value="Cu-oxidase_2"/>
    <property type="match status" value="1"/>
</dbReference>
<feature type="domain" description="Plastocyanin-like" evidence="14">
    <location>
        <begin position="523"/>
        <end position="674"/>
    </location>
</feature>
<dbReference type="InterPro" id="IPR011706">
    <property type="entry name" value="Cu-oxidase_C"/>
</dbReference>
<dbReference type="Pfam" id="PF00232">
    <property type="entry name" value="Glyco_hydro_1"/>
    <property type="match status" value="1"/>
</dbReference>
<evidence type="ECO:0000259" key="14">
    <source>
        <dbReference type="Pfam" id="PF07731"/>
    </source>
</evidence>
<dbReference type="GO" id="GO:0046872">
    <property type="term" value="F:metal ion binding"/>
    <property type="evidence" value="ECO:0007669"/>
    <property type="project" value="UniProtKB-KW"/>
</dbReference>
<dbReference type="Gene3D" id="3.20.20.80">
    <property type="entry name" value="Glycosidases"/>
    <property type="match status" value="1"/>
</dbReference>
<keyword evidence="5" id="KW-0479">Metal-binding</keyword>
<comment type="caution">
    <text evidence="16">The sequence shown here is derived from an EMBL/GenBank/DDBJ whole genome shotgun (WGS) entry which is preliminary data.</text>
</comment>
<dbReference type="SUPFAM" id="SSF51445">
    <property type="entry name" value="(Trans)glycosidases"/>
    <property type="match status" value="1"/>
</dbReference>
<comment type="similarity">
    <text evidence="3">Belongs to the multicopper oxidase family.</text>
</comment>
<dbReference type="PANTHER" id="PTHR48461">
    <property type="entry name" value="MULTICOPPER OXIDASE LPR1-LIKE"/>
    <property type="match status" value="1"/>
</dbReference>
<dbReference type="Proteomes" id="UP001634007">
    <property type="component" value="Unassembled WGS sequence"/>
</dbReference>
<keyword evidence="17" id="KW-1185">Reference proteome</keyword>
<keyword evidence="8" id="KW-0560">Oxidoreductase</keyword>
<comment type="cofactor">
    <cofactor evidence="1">
        <name>Cu cation</name>
        <dbReference type="ChEBI" id="CHEBI:23378"/>
    </cofactor>
</comment>
<dbReference type="CDD" id="cd13844">
    <property type="entry name" value="CuRO_1_BOD_CotA_like"/>
    <property type="match status" value="1"/>
</dbReference>
<feature type="domain" description="Plastocyanin-like" evidence="15">
    <location>
        <begin position="240"/>
        <end position="316"/>
    </location>
</feature>
<dbReference type="CDD" id="cd13868">
    <property type="entry name" value="CuRO_2_CotA_like"/>
    <property type="match status" value="1"/>
</dbReference>
<dbReference type="Gene3D" id="2.60.40.420">
    <property type="entry name" value="Cupredoxins - blue copper proteins"/>
    <property type="match status" value="3"/>
</dbReference>
<protein>
    <submittedName>
        <fullName evidence="16">Uncharacterized protein</fullName>
    </submittedName>
</protein>